<organism evidence="1">
    <name type="scientific">Anguilla anguilla</name>
    <name type="common">European freshwater eel</name>
    <name type="synonym">Muraena anguilla</name>
    <dbReference type="NCBI Taxonomy" id="7936"/>
    <lineage>
        <taxon>Eukaryota</taxon>
        <taxon>Metazoa</taxon>
        <taxon>Chordata</taxon>
        <taxon>Craniata</taxon>
        <taxon>Vertebrata</taxon>
        <taxon>Euteleostomi</taxon>
        <taxon>Actinopterygii</taxon>
        <taxon>Neopterygii</taxon>
        <taxon>Teleostei</taxon>
        <taxon>Anguilliformes</taxon>
        <taxon>Anguillidae</taxon>
        <taxon>Anguilla</taxon>
    </lineage>
</organism>
<accession>A0A0E9WI62</accession>
<dbReference type="AlphaFoldDB" id="A0A0E9WI62"/>
<name>A0A0E9WI62_ANGAN</name>
<dbReference type="EMBL" id="GBXM01019342">
    <property type="protein sequence ID" value="JAH89235.1"/>
    <property type="molecule type" value="Transcribed_RNA"/>
</dbReference>
<proteinExistence type="predicted"/>
<sequence>MDEWMDGLLLLDYLNEQINDCLSERLGGEVTTGELESIPPVGGGYG</sequence>
<protein>
    <submittedName>
        <fullName evidence="1">Uncharacterized protein</fullName>
    </submittedName>
</protein>
<evidence type="ECO:0000313" key="1">
    <source>
        <dbReference type="EMBL" id="JAH89235.1"/>
    </source>
</evidence>
<reference evidence="1" key="2">
    <citation type="journal article" date="2015" name="Fish Shellfish Immunol.">
        <title>Early steps in the European eel (Anguilla anguilla)-Vibrio vulnificus interaction in the gills: Role of the RtxA13 toxin.</title>
        <authorList>
            <person name="Callol A."/>
            <person name="Pajuelo D."/>
            <person name="Ebbesson L."/>
            <person name="Teles M."/>
            <person name="MacKenzie S."/>
            <person name="Amaro C."/>
        </authorList>
    </citation>
    <scope>NUCLEOTIDE SEQUENCE</scope>
</reference>
<reference evidence="1" key="1">
    <citation type="submission" date="2014-11" db="EMBL/GenBank/DDBJ databases">
        <authorList>
            <person name="Amaro Gonzalez C."/>
        </authorList>
    </citation>
    <scope>NUCLEOTIDE SEQUENCE</scope>
</reference>